<dbReference type="GO" id="GO:0006260">
    <property type="term" value="P:DNA replication"/>
    <property type="evidence" value="ECO:0007669"/>
    <property type="project" value="UniProtKB-UniRule"/>
</dbReference>
<gene>
    <name evidence="12 16" type="primary">lexA</name>
    <name evidence="16" type="ORF">MOP44_18090</name>
</gene>
<feature type="site" description="Cleavage; by autolysis" evidence="12">
    <location>
        <begin position="88"/>
        <end position="89"/>
    </location>
</feature>
<evidence type="ECO:0000256" key="1">
    <source>
        <dbReference type="ARBA" id="ARBA00007484"/>
    </source>
</evidence>
<dbReference type="InterPro" id="IPR015927">
    <property type="entry name" value="Peptidase_S24_S26A/B/C"/>
</dbReference>
<dbReference type="EMBL" id="CP093313">
    <property type="protein sequence ID" value="UWZ82476.1"/>
    <property type="molecule type" value="Genomic_DNA"/>
</dbReference>
<dbReference type="Gene3D" id="1.10.10.10">
    <property type="entry name" value="Winged helix-like DNA-binding domain superfamily/Winged helix DNA-binding domain"/>
    <property type="match status" value="1"/>
</dbReference>
<dbReference type="SUPFAM" id="SSF51306">
    <property type="entry name" value="LexA/Signal peptidase"/>
    <property type="match status" value="1"/>
</dbReference>
<proteinExistence type="inferred from homology"/>
<keyword evidence="9 12" id="KW-0804">Transcription</keyword>
<dbReference type="CDD" id="cd06529">
    <property type="entry name" value="S24_LexA-like"/>
    <property type="match status" value="1"/>
</dbReference>
<feature type="DNA-binding region" description="H-T-H motif" evidence="12">
    <location>
        <begin position="27"/>
        <end position="47"/>
    </location>
</feature>
<evidence type="ECO:0000256" key="8">
    <source>
        <dbReference type="ARBA" id="ARBA00023125"/>
    </source>
</evidence>
<name>A0A9J7BHP7_9BACT</name>
<evidence type="ECO:0000256" key="5">
    <source>
        <dbReference type="ARBA" id="ARBA00022801"/>
    </source>
</evidence>
<dbReference type="FunFam" id="2.10.109.10:FF:000001">
    <property type="entry name" value="LexA repressor"/>
    <property type="match status" value="1"/>
</dbReference>
<evidence type="ECO:0000313" key="17">
    <source>
        <dbReference type="Proteomes" id="UP001059380"/>
    </source>
</evidence>
<dbReference type="EC" id="3.4.21.88" evidence="12"/>
<evidence type="ECO:0000259" key="14">
    <source>
        <dbReference type="Pfam" id="PF00717"/>
    </source>
</evidence>
<dbReference type="InterPro" id="IPR036388">
    <property type="entry name" value="WH-like_DNA-bd_sf"/>
</dbReference>
<dbReference type="GO" id="GO:0006508">
    <property type="term" value="P:proteolysis"/>
    <property type="evidence" value="ECO:0007669"/>
    <property type="project" value="InterPro"/>
</dbReference>
<dbReference type="RefSeq" id="WP_260791661.1">
    <property type="nucleotide sequence ID" value="NZ_CP093313.1"/>
</dbReference>
<sequence>MAVTRRQKEVLDFLDTFVGRNGYSPSFEEIARGMGLKSLATVHKHITNLEKKGMLDRVHNRSRSIDVLPPGTRTRTSDRLPLAGRIAAGLPVETSENVETISLHDVVGNRDVFALEVRGDSMRDEHIISGDYVLVERTKTAKQGEIVVALVHGAETTLKRFYSEGSTIRLQPSNIEMEPIYVPANQVAIQGRVLGVLRKYH</sequence>
<dbReference type="SUPFAM" id="SSF46785">
    <property type="entry name" value="Winged helix' DNA-binding domain"/>
    <property type="match status" value="1"/>
</dbReference>
<dbReference type="PANTHER" id="PTHR33516:SF2">
    <property type="entry name" value="LEXA REPRESSOR-RELATED"/>
    <property type="match status" value="1"/>
</dbReference>
<keyword evidence="2 12" id="KW-0678">Repressor</keyword>
<dbReference type="InterPro" id="IPR050077">
    <property type="entry name" value="LexA_repressor"/>
</dbReference>
<reference evidence="16" key="1">
    <citation type="submission" date="2021-04" db="EMBL/GenBank/DDBJ databases">
        <title>Phylogenetic analysis of Acidobacteriaceae.</title>
        <authorList>
            <person name="Qiu L."/>
            <person name="Zhang Q."/>
        </authorList>
    </citation>
    <scope>NUCLEOTIDE SEQUENCE</scope>
    <source>
        <strain evidence="16">DSM 25168</strain>
    </source>
</reference>
<evidence type="ECO:0000256" key="4">
    <source>
        <dbReference type="ARBA" id="ARBA00022763"/>
    </source>
</evidence>
<evidence type="ECO:0000256" key="12">
    <source>
        <dbReference type="HAMAP-Rule" id="MF_00015"/>
    </source>
</evidence>
<keyword evidence="3 12" id="KW-0235">DNA replication</keyword>
<evidence type="ECO:0000259" key="15">
    <source>
        <dbReference type="Pfam" id="PF01726"/>
    </source>
</evidence>
<dbReference type="Gene3D" id="2.10.109.10">
    <property type="entry name" value="Umud Fragment, subunit A"/>
    <property type="match status" value="1"/>
</dbReference>
<evidence type="ECO:0000256" key="11">
    <source>
        <dbReference type="ARBA" id="ARBA00023236"/>
    </source>
</evidence>
<feature type="domain" description="LexA repressor DNA-binding" evidence="15">
    <location>
        <begin position="3"/>
        <end position="63"/>
    </location>
</feature>
<keyword evidence="7 12" id="KW-0805">Transcription regulation</keyword>
<keyword evidence="5 12" id="KW-0378">Hydrolase</keyword>
<evidence type="ECO:0000256" key="10">
    <source>
        <dbReference type="ARBA" id="ARBA00023204"/>
    </source>
</evidence>
<feature type="active site" description="For autocatalytic cleavage activity" evidence="12">
    <location>
        <position position="159"/>
    </location>
</feature>
<dbReference type="Proteomes" id="UP001059380">
    <property type="component" value="Chromosome"/>
</dbReference>
<feature type="domain" description="Peptidase S24/S26A/S26B/S26C" evidence="14">
    <location>
        <begin position="81"/>
        <end position="193"/>
    </location>
</feature>
<dbReference type="KEGG" id="orp:MOP44_18090"/>
<evidence type="ECO:0000256" key="7">
    <source>
        <dbReference type="ARBA" id="ARBA00023015"/>
    </source>
</evidence>
<dbReference type="InterPro" id="IPR039418">
    <property type="entry name" value="LexA-like"/>
</dbReference>
<evidence type="ECO:0000256" key="13">
    <source>
        <dbReference type="RuleBase" id="RU003991"/>
    </source>
</evidence>
<evidence type="ECO:0000256" key="9">
    <source>
        <dbReference type="ARBA" id="ARBA00023163"/>
    </source>
</evidence>
<dbReference type="GO" id="GO:0006281">
    <property type="term" value="P:DNA repair"/>
    <property type="evidence" value="ECO:0007669"/>
    <property type="project" value="UniProtKB-UniRule"/>
</dbReference>
<dbReference type="GO" id="GO:0003677">
    <property type="term" value="F:DNA binding"/>
    <property type="evidence" value="ECO:0007669"/>
    <property type="project" value="UniProtKB-UniRule"/>
</dbReference>
<evidence type="ECO:0000256" key="2">
    <source>
        <dbReference type="ARBA" id="ARBA00022491"/>
    </source>
</evidence>
<dbReference type="Pfam" id="PF00717">
    <property type="entry name" value="Peptidase_S24"/>
    <property type="match status" value="1"/>
</dbReference>
<accession>A0A9J7BHP7</accession>
<dbReference type="HAMAP" id="MF_00015">
    <property type="entry name" value="LexA"/>
    <property type="match status" value="1"/>
</dbReference>
<keyword evidence="6 12" id="KW-0068">Autocatalytic cleavage</keyword>
<comment type="subunit">
    <text evidence="12">Homodimer.</text>
</comment>
<protein>
    <recommendedName>
        <fullName evidence="12">LexA repressor</fullName>
        <ecNumber evidence="12">3.4.21.88</ecNumber>
    </recommendedName>
</protein>
<comment type="catalytic activity">
    <reaction evidence="12">
        <text>Hydrolysis of Ala-|-Gly bond in repressor LexA.</text>
        <dbReference type="EC" id="3.4.21.88"/>
    </reaction>
</comment>
<keyword evidence="17" id="KW-1185">Reference proteome</keyword>
<evidence type="ECO:0000313" key="16">
    <source>
        <dbReference type="EMBL" id="UWZ82476.1"/>
    </source>
</evidence>
<dbReference type="GO" id="GO:0045892">
    <property type="term" value="P:negative regulation of DNA-templated transcription"/>
    <property type="evidence" value="ECO:0007669"/>
    <property type="project" value="UniProtKB-UniRule"/>
</dbReference>
<evidence type="ECO:0000256" key="3">
    <source>
        <dbReference type="ARBA" id="ARBA00022705"/>
    </source>
</evidence>
<dbReference type="Pfam" id="PF01726">
    <property type="entry name" value="LexA_DNA_bind"/>
    <property type="match status" value="1"/>
</dbReference>
<feature type="active site" description="For autocatalytic cleavage activity" evidence="12">
    <location>
        <position position="121"/>
    </location>
</feature>
<dbReference type="InterPro" id="IPR036390">
    <property type="entry name" value="WH_DNA-bd_sf"/>
</dbReference>
<dbReference type="InterPro" id="IPR006197">
    <property type="entry name" value="Peptidase_S24_LexA"/>
</dbReference>
<keyword evidence="10 12" id="KW-0234">DNA repair</keyword>
<dbReference type="PRINTS" id="PR00726">
    <property type="entry name" value="LEXASERPTASE"/>
</dbReference>
<keyword evidence="4 12" id="KW-0227">DNA damage</keyword>
<keyword evidence="8 12" id="KW-0238">DNA-binding</keyword>
<dbReference type="InterPro" id="IPR006200">
    <property type="entry name" value="LexA"/>
</dbReference>
<comment type="function">
    <text evidence="12">Represses a number of genes involved in the response to DNA damage (SOS response), including recA and lexA. In the presence of single-stranded DNA, RecA interacts with LexA causing an autocatalytic cleavage which disrupts the DNA-binding part of LexA, leading to derepression of the SOS regulon and eventually DNA repair.</text>
</comment>
<dbReference type="PANTHER" id="PTHR33516">
    <property type="entry name" value="LEXA REPRESSOR"/>
    <property type="match status" value="1"/>
</dbReference>
<keyword evidence="11 12" id="KW-0742">SOS response</keyword>
<comment type="similarity">
    <text evidence="1 12 13">Belongs to the peptidase S24 family.</text>
</comment>
<dbReference type="InterPro" id="IPR036286">
    <property type="entry name" value="LexA/Signal_pep-like_sf"/>
</dbReference>
<dbReference type="NCBIfam" id="TIGR00498">
    <property type="entry name" value="lexA"/>
    <property type="match status" value="1"/>
</dbReference>
<dbReference type="InterPro" id="IPR006199">
    <property type="entry name" value="LexA_DNA-bd_dom"/>
</dbReference>
<dbReference type="GO" id="GO:0009432">
    <property type="term" value="P:SOS response"/>
    <property type="evidence" value="ECO:0007669"/>
    <property type="project" value="UniProtKB-UniRule"/>
</dbReference>
<organism evidence="16 17">
    <name type="scientific">Occallatibacter riparius</name>
    <dbReference type="NCBI Taxonomy" id="1002689"/>
    <lineage>
        <taxon>Bacteria</taxon>
        <taxon>Pseudomonadati</taxon>
        <taxon>Acidobacteriota</taxon>
        <taxon>Terriglobia</taxon>
        <taxon>Terriglobales</taxon>
        <taxon>Acidobacteriaceae</taxon>
        <taxon>Occallatibacter</taxon>
    </lineage>
</organism>
<dbReference type="AlphaFoldDB" id="A0A9J7BHP7"/>
<dbReference type="GO" id="GO:0004252">
    <property type="term" value="F:serine-type endopeptidase activity"/>
    <property type="evidence" value="ECO:0007669"/>
    <property type="project" value="UniProtKB-UniRule"/>
</dbReference>
<evidence type="ECO:0000256" key="6">
    <source>
        <dbReference type="ARBA" id="ARBA00022813"/>
    </source>
</evidence>